<organism evidence="2">
    <name type="scientific">Tanacetum cinerariifolium</name>
    <name type="common">Dalmatian daisy</name>
    <name type="synonym">Chrysanthemum cinerariifolium</name>
    <dbReference type="NCBI Taxonomy" id="118510"/>
    <lineage>
        <taxon>Eukaryota</taxon>
        <taxon>Viridiplantae</taxon>
        <taxon>Streptophyta</taxon>
        <taxon>Embryophyta</taxon>
        <taxon>Tracheophyta</taxon>
        <taxon>Spermatophyta</taxon>
        <taxon>Magnoliopsida</taxon>
        <taxon>eudicotyledons</taxon>
        <taxon>Gunneridae</taxon>
        <taxon>Pentapetalae</taxon>
        <taxon>asterids</taxon>
        <taxon>campanulids</taxon>
        <taxon>Asterales</taxon>
        <taxon>Asteraceae</taxon>
        <taxon>Asteroideae</taxon>
        <taxon>Anthemideae</taxon>
        <taxon>Anthemidinae</taxon>
        <taxon>Tanacetum</taxon>
    </lineage>
</organism>
<evidence type="ECO:0000313" key="2">
    <source>
        <dbReference type="EMBL" id="GFD22538.1"/>
    </source>
</evidence>
<name>A0A699UMN0_TANCI</name>
<dbReference type="AlphaFoldDB" id="A0A699UMN0"/>
<evidence type="ECO:0000256" key="1">
    <source>
        <dbReference type="SAM" id="MobiDB-lite"/>
    </source>
</evidence>
<protein>
    <submittedName>
        <fullName evidence="2">Uncharacterized protein</fullName>
    </submittedName>
</protein>
<dbReference type="EMBL" id="BKCJ011337972">
    <property type="protein sequence ID" value="GFD22538.1"/>
    <property type="molecule type" value="Genomic_DNA"/>
</dbReference>
<proteinExistence type="predicted"/>
<feature type="region of interest" description="Disordered" evidence="1">
    <location>
        <begin position="1"/>
        <end position="36"/>
    </location>
</feature>
<accession>A0A699UMN0</accession>
<sequence length="108" mass="11912">MADMNIPADDVPAKQAPAITPPTRTDDQILPLRPSINDSNPFVAPTSGDAVIELVNTLGYQCTLRTMSAMSVNDLYQPWRAILSMINMFLTGKTAEHDKPRYPVLQIL</sequence>
<reference evidence="2" key="1">
    <citation type="journal article" date="2019" name="Sci. Rep.">
        <title>Draft genome of Tanacetum cinerariifolium, the natural source of mosquito coil.</title>
        <authorList>
            <person name="Yamashiro T."/>
            <person name="Shiraishi A."/>
            <person name="Satake H."/>
            <person name="Nakayama K."/>
        </authorList>
    </citation>
    <scope>NUCLEOTIDE SEQUENCE</scope>
</reference>
<gene>
    <name evidence="2" type="ORF">Tci_894507</name>
</gene>
<comment type="caution">
    <text evidence="2">The sequence shown here is derived from an EMBL/GenBank/DDBJ whole genome shotgun (WGS) entry which is preliminary data.</text>
</comment>